<evidence type="ECO:0000256" key="3">
    <source>
        <dbReference type="ARBA" id="ARBA00022475"/>
    </source>
</evidence>
<feature type="transmembrane region" description="Helical" evidence="7">
    <location>
        <begin position="74"/>
        <end position="92"/>
    </location>
</feature>
<feature type="transmembrane region" description="Helical" evidence="7">
    <location>
        <begin position="273"/>
        <end position="296"/>
    </location>
</feature>
<feature type="transmembrane region" description="Helical" evidence="7">
    <location>
        <begin position="166"/>
        <end position="186"/>
    </location>
</feature>
<dbReference type="Proteomes" id="UP000094578">
    <property type="component" value="Unassembled WGS sequence"/>
</dbReference>
<feature type="transmembrane region" description="Helical" evidence="7">
    <location>
        <begin position="303"/>
        <end position="320"/>
    </location>
</feature>
<evidence type="ECO:0000313" key="9">
    <source>
        <dbReference type="EMBL" id="ODP27796.1"/>
    </source>
</evidence>
<dbReference type="CDD" id="cd17329">
    <property type="entry name" value="MFS_MdtH_MDR_like"/>
    <property type="match status" value="1"/>
</dbReference>
<feature type="transmembrane region" description="Helical" evidence="7">
    <location>
        <begin position="12"/>
        <end position="35"/>
    </location>
</feature>
<dbReference type="PROSITE" id="PS00216">
    <property type="entry name" value="SUGAR_TRANSPORT_1"/>
    <property type="match status" value="1"/>
</dbReference>
<evidence type="ECO:0000259" key="8">
    <source>
        <dbReference type="PROSITE" id="PS50850"/>
    </source>
</evidence>
<dbReference type="InterPro" id="IPR011701">
    <property type="entry name" value="MFS"/>
</dbReference>
<dbReference type="PANTHER" id="PTHR23517:SF3">
    <property type="entry name" value="INTEGRAL MEMBRANE TRANSPORT PROTEIN"/>
    <property type="match status" value="1"/>
</dbReference>
<dbReference type="PATRIC" id="fig|1886670.3.peg.2868"/>
<feature type="transmembrane region" description="Helical" evidence="7">
    <location>
        <begin position="394"/>
        <end position="412"/>
    </location>
</feature>
<evidence type="ECO:0000313" key="10">
    <source>
        <dbReference type="Proteomes" id="UP000094578"/>
    </source>
</evidence>
<sequence length="434" mass="48402">MEFLQLHRTIQLRILTTFITRLTGTMIFPFMAIYFAGYLGAGIAGILLFSSLIVQLIASLYGGYLADRWGRKKVMVWGEGIQCIAFLGMMLANSPYWQSTWFTFAMMIIHSLCNGLIIPASDAMLIDVSTPQTRTLMYSINYWSINLAITFGALIGGAMFSSHRMALFGLLSITGLIIWLITIFLITETYVPQTHVQQTKQWNIISSGKLIIRNYHRVWKDRLFILFVLGNMLLLSTEFHLTQYIGVRLQNEFVPQTIMIWGNRQLELNGIKILSMIQIENTVGIVLLSLFLAGVIRRSKRQISWMNVAVLSYITGFAVMAFSNTLWILAGAMLLATVGELIHVPIRQSLLAQIINDQSRSSYMAVHGMGTQGARAMAALGITLGVWIPSYGMSILIAMVGLIGFLLISYVISRVQASAKATSTQGVTKNQVTL</sequence>
<dbReference type="Pfam" id="PF07690">
    <property type="entry name" value="MFS_1"/>
    <property type="match status" value="1"/>
</dbReference>
<keyword evidence="10" id="KW-1185">Reference proteome</keyword>
<proteinExistence type="predicted"/>
<dbReference type="GO" id="GO:0022857">
    <property type="term" value="F:transmembrane transporter activity"/>
    <property type="evidence" value="ECO:0007669"/>
    <property type="project" value="InterPro"/>
</dbReference>
<dbReference type="InterPro" id="IPR005829">
    <property type="entry name" value="Sugar_transporter_CS"/>
</dbReference>
<dbReference type="PANTHER" id="PTHR23517">
    <property type="entry name" value="RESISTANCE PROTEIN MDTM, PUTATIVE-RELATED-RELATED"/>
    <property type="match status" value="1"/>
</dbReference>
<gene>
    <name evidence="9" type="ORF">PTI45_02819</name>
</gene>
<dbReference type="PROSITE" id="PS50850">
    <property type="entry name" value="MFS"/>
    <property type="match status" value="1"/>
</dbReference>
<evidence type="ECO:0000256" key="2">
    <source>
        <dbReference type="ARBA" id="ARBA00022448"/>
    </source>
</evidence>
<evidence type="ECO:0000256" key="6">
    <source>
        <dbReference type="ARBA" id="ARBA00023136"/>
    </source>
</evidence>
<dbReference type="GO" id="GO:0005886">
    <property type="term" value="C:plasma membrane"/>
    <property type="evidence" value="ECO:0007669"/>
    <property type="project" value="UniProtKB-SubCell"/>
</dbReference>
<feature type="transmembrane region" description="Helical" evidence="7">
    <location>
        <begin position="140"/>
        <end position="160"/>
    </location>
</feature>
<accession>A0A1E3L233</accession>
<keyword evidence="5 7" id="KW-1133">Transmembrane helix</keyword>
<feature type="domain" description="Major facilitator superfamily (MFS) profile" evidence="8">
    <location>
        <begin position="1"/>
        <end position="416"/>
    </location>
</feature>
<keyword evidence="4 7" id="KW-0812">Transmembrane</keyword>
<dbReference type="InterPro" id="IPR050171">
    <property type="entry name" value="MFS_Transporters"/>
</dbReference>
<dbReference type="STRING" id="1886670.PTI45_02819"/>
<feature type="transmembrane region" description="Helical" evidence="7">
    <location>
        <begin position="104"/>
        <end position="128"/>
    </location>
</feature>
<feature type="transmembrane region" description="Helical" evidence="7">
    <location>
        <begin position="41"/>
        <end position="62"/>
    </location>
</feature>
<evidence type="ECO:0000256" key="7">
    <source>
        <dbReference type="SAM" id="Phobius"/>
    </source>
</evidence>
<name>A0A1E3L233_9BACL</name>
<dbReference type="InterPro" id="IPR036259">
    <property type="entry name" value="MFS_trans_sf"/>
</dbReference>
<dbReference type="InterPro" id="IPR020846">
    <property type="entry name" value="MFS_dom"/>
</dbReference>
<evidence type="ECO:0000256" key="5">
    <source>
        <dbReference type="ARBA" id="ARBA00022989"/>
    </source>
</evidence>
<evidence type="ECO:0000256" key="4">
    <source>
        <dbReference type="ARBA" id="ARBA00022692"/>
    </source>
</evidence>
<dbReference type="AlphaFoldDB" id="A0A1E3L233"/>
<dbReference type="EMBL" id="MDER01000046">
    <property type="protein sequence ID" value="ODP27796.1"/>
    <property type="molecule type" value="Genomic_DNA"/>
</dbReference>
<comment type="caution">
    <text evidence="9">The sequence shown here is derived from an EMBL/GenBank/DDBJ whole genome shotgun (WGS) entry which is preliminary data.</text>
</comment>
<dbReference type="RefSeq" id="WP_069328225.1">
    <property type="nucleotide sequence ID" value="NZ_MDER01000046.1"/>
</dbReference>
<organism evidence="9 10">
    <name type="scientific">Paenibacillus nuruki</name>
    <dbReference type="NCBI Taxonomy" id="1886670"/>
    <lineage>
        <taxon>Bacteria</taxon>
        <taxon>Bacillati</taxon>
        <taxon>Bacillota</taxon>
        <taxon>Bacilli</taxon>
        <taxon>Bacillales</taxon>
        <taxon>Paenibacillaceae</taxon>
        <taxon>Paenibacillus</taxon>
    </lineage>
</organism>
<dbReference type="Gene3D" id="1.20.1250.20">
    <property type="entry name" value="MFS general substrate transporter like domains"/>
    <property type="match status" value="1"/>
</dbReference>
<evidence type="ECO:0000256" key="1">
    <source>
        <dbReference type="ARBA" id="ARBA00004651"/>
    </source>
</evidence>
<protein>
    <submittedName>
        <fullName evidence="9">Putative MFS-type transporter YqjV</fullName>
    </submittedName>
</protein>
<feature type="transmembrane region" description="Helical" evidence="7">
    <location>
        <begin position="223"/>
        <end position="245"/>
    </location>
</feature>
<keyword evidence="2" id="KW-0813">Transport</keyword>
<dbReference type="SUPFAM" id="SSF103473">
    <property type="entry name" value="MFS general substrate transporter"/>
    <property type="match status" value="1"/>
</dbReference>
<keyword evidence="6 7" id="KW-0472">Membrane</keyword>
<comment type="subcellular location">
    <subcellularLocation>
        <location evidence="1">Cell membrane</location>
        <topology evidence="1">Multi-pass membrane protein</topology>
    </subcellularLocation>
</comment>
<reference evidence="9 10" key="1">
    <citation type="submission" date="2016-08" db="EMBL/GenBank/DDBJ databases">
        <title>Genome sequencing of Paenibacillus sp. TI45-13ar, isolated from Korean traditional nuruk.</title>
        <authorList>
            <person name="Kim S.-J."/>
        </authorList>
    </citation>
    <scope>NUCLEOTIDE SEQUENCE [LARGE SCALE GENOMIC DNA]</scope>
    <source>
        <strain evidence="9 10">TI45-13ar</strain>
    </source>
</reference>
<keyword evidence="3" id="KW-1003">Cell membrane</keyword>